<sequence length="125" mass="13251">MSIAAELERAVGGLAALCRRSFGTCGEETLLFRPPDAPVVTGEGHAVLVAWKRGSDAHDPLTTFLLTAADGVHKQLGDASSEFILMIEAAVIHAAQEDRWVATCCPSGSELRDDAAVKAVSRDEF</sequence>
<dbReference type="AlphaFoldDB" id="A0A6A3QWQ4"/>
<protein>
    <submittedName>
        <fullName evidence="1">Uncharacterized protein</fullName>
    </submittedName>
</protein>
<dbReference type="EMBL" id="QXFZ01001797">
    <property type="protein sequence ID" value="KAE9084813.1"/>
    <property type="molecule type" value="Genomic_DNA"/>
</dbReference>
<gene>
    <name evidence="1" type="ORF">PF007_g21379</name>
</gene>
<reference evidence="1 2" key="1">
    <citation type="submission" date="2018-08" db="EMBL/GenBank/DDBJ databases">
        <title>Genomic investigation of the strawberry pathogen Phytophthora fragariae indicates pathogenicity is determined by transcriptional variation in three key races.</title>
        <authorList>
            <person name="Adams T.M."/>
            <person name="Armitage A.D."/>
            <person name="Sobczyk M.K."/>
            <person name="Bates H.J."/>
            <person name="Dunwell J.M."/>
            <person name="Nellist C.F."/>
            <person name="Harrison R.J."/>
        </authorList>
    </citation>
    <scope>NUCLEOTIDE SEQUENCE [LARGE SCALE GENOMIC DNA]</scope>
    <source>
        <strain evidence="1 2">NOV-71</strain>
    </source>
</reference>
<name>A0A6A3QWQ4_9STRA</name>
<dbReference type="SUPFAM" id="SSF48592">
    <property type="entry name" value="GroEL equatorial domain-like"/>
    <property type="match status" value="1"/>
</dbReference>
<accession>A0A6A3QWQ4</accession>
<proteinExistence type="predicted"/>
<comment type="caution">
    <text evidence="1">The sequence shown here is derived from an EMBL/GenBank/DDBJ whole genome shotgun (WGS) entry which is preliminary data.</text>
</comment>
<dbReference type="InterPro" id="IPR027413">
    <property type="entry name" value="GROEL-like_equatorial_sf"/>
</dbReference>
<organism evidence="1 2">
    <name type="scientific">Phytophthora fragariae</name>
    <dbReference type="NCBI Taxonomy" id="53985"/>
    <lineage>
        <taxon>Eukaryota</taxon>
        <taxon>Sar</taxon>
        <taxon>Stramenopiles</taxon>
        <taxon>Oomycota</taxon>
        <taxon>Peronosporomycetes</taxon>
        <taxon>Peronosporales</taxon>
        <taxon>Peronosporaceae</taxon>
        <taxon>Phytophthora</taxon>
    </lineage>
</organism>
<evidence type="ECO:0000313" key="2">
    <source>
        <dbReference type="Proteomes" id="UP000441208"/>
    </source>
</evidence>
<evidence type="ECO:0000313" key="1">
    <source>
        <dbReference type="EMBL" id="KAE9084813.1"/>
    </source>
</evidence>
<dbReference type="Proteomes" id="UP000441208">
    <property type="component" value="Unassembled WGS sequence"/>
</dbReference>